<organism evidence="2 3">
    <name type="scientific">Citrus unshiu</name>
    <name type="common">Satsuma mandarin</name>
    <name type="synonym">Citrus nobilis var. unshiu</name>
    <dbReference type="NCBI Taxonomy" id="55188"/>
    <lineage>
        <taxon>Eukaryota</taxon>
        <taxon>Viridiplantae</taxon>
        <taxon>Streptophyta</taxon>
        <taxon>Embryophyta</taxon>
        <taxon>Tracheophyta</taxon>
        <taxon>Spermatophyta</taxon>
        <taxon>Magnoliopsida</taxon>
        <taxon>eudicotyledons</taxon>
        <taxon>Gunneridae</taxon>
        <taxon>Pentapetalae</taxon>
        <taxon>rosids</taxon>
        <taxon>malvids</taxon>
        <taxon>Sapindales</taxon>
        <taxon>Rutaceae</taxon>
        <taxon>Aurantioideae</taxon>
        <taxon>Citrus</taxon>
    </lineage>
</organism>
<feature type="region of interest" description="Disordered" evidence="1">
    <location>
        <begin position="1"/>
        <end position="25"/>
    </location>
</feature>
<dbReference type="EMBL" id="BDQV01001369">
    <property type="protein sequence ID" value="GAY32451.1"/>
    <property type="molecule type" value="Genomic_DNA"/>
</dbReference>
<feature type="compositionally biased region" description="Low complexity" evidence="1">
    <location>
        <begin position="16"/>
        <end position="25"/>
    </location>
</feature>
<evidence type="ECO:0000313" key="3">
    <source>
        <dbReference type="Proteomes" id="UP000236630"/>
    </source>
</evidence>
<accession>A0A2H5MY62</accession>
<dbReference type="AlphaFoldDB" id="A0A2H5MY62"/>
<gene>
    <name evidence="2" type="ORF">CUMW_273730</name>
</gene>
<evidence type="ECO:0000256" key="1">
    <source>
        <dbReference type="SAM" id="MobiDB-lite"/>
    </source>
</evidence>
<feature type="region of interest" description="Disordered" evidence="1">
    <location>
        <begin position="129"/>
        <end position="155"/>
    </location>
</feature>
<sequence>MESANHQLRQDQLVGSPSSSSSSLPTPSSCYGVASSSTQNAWTPIPNVTLSLGNFIYKCAVILKFTHKIITYSTAAANSSMIQESAGFHWINGQSSHEPLAKIKDEFSRFVLRNLQKCQAAPPTLSVPYMKSSRSKPSRTMQGGSIAANGDEEPKRDLRSRGLCLVPLSCMSYVTNDDCGGDQNEQSSTPSFLSFSPFGFMLATADCGHQPFNQQQPTYGLREFRRWDHFKDQFFASCTWQRHGGLTTLCRPRPCDEEDSVLLKAGGYFPRPWLLQFYSRIFIEVKSGADGFMIKMGMVDTLDVSITILRVDICQIMLHILLDCIEDGRWTVFFFQ</sequence>
<evidence type="ECO:0000313" key="2">
    <source>
        <dbReference type="EMBL" id="GAY32451.1"/>
    </source>
</evidence>
<reference evidence="2 3" key="1">
    <citation type="journal article" date="2017" name="Front. Genet.">
        <title>Draft sequencing of the heterozygous diploid genome of Satsuma (Citrus unshiu Marc.) using a hybrid assembly approach.</title>
        <authorList>
            <person name="Shimizu T."/>
            <person name="Tanizawa Y."/>
            <person name="Mochizuki T."/>
            <person name="Nagasaki H."/>
            <person name="Yoshioka T."/>
            <person name="Toyoda A."/>
            <person name="Fujiyama A."/>
            <person name="Kaminuma E."/>
            <person name="Nakamura Y."/>
        </authorList>
    </citation>
    <scope>NUCLEOTIDE SEQUENCE [LARGE SCALE GENOMIC DNA]</scope>
    <source>
        <strain evidence="3">cv. Miyagawa wase</strain>
    </source>
</reference>
<proteinExistence type="predicted"/>
<name>A0A2H5MY62_CITUN</name>
<dbReference type="EMBL" id="BDQV01001369">
    <property type="protein sequence ID" value="GAY32449.1"/>
    <property type="molecule type" value="Genomic_DNA"/>
</dbReference>
<dbReference type="Proteomes" id="UP000236630">
    <property type="component" value="Unassembled WGS sequence"/>
</dbReference>
<keyword evidence="3" id="KW-1185">Reference proteome</keyword>
<protein>
    <submittedName>
        <fullName evidence="2">Uncharacterized protein</fullName>
    </submittedName>
</protein>
<comment type="caution">
    <text evidence="2">The sequence shown here is derived from an EMBL/GenBank/DDBJ whole genome shotgun (WGS) entry which is preliminary data.</text>
</comment>